<dbReference type="GO" id="GO:0007165">
    <property type="term" value="P:signal transduction"/>
    <property type="evidence" value="ECO:0007669"/>
    <property type="project" value="InterPro"/>
</dbReference>
<dbReference type="InterPro" id="IPR002073">
    <property type="entry name" value="PDEase_catalytic_dom"/>
</dbReference>
<feature type="binding site" evidence="8">
    <location>
        <position position="490"/>
    </location>
    <ligand>
        <name>AMP</name>
        <dbReference type="ChEBI" id="CHEBI:456215"/>
    </ligand>
</feature>
<sequence length="658" mass="74152">ILCVNNFFEVENGPSLCCSPSDPQASPGSGLVLYPNQAGHGQRRESFLYRSDSDYDLSPKSLSRKSSIVGELHGEDLIVTPFAQVLASLRTVRNNFTTLTNVQCASYNLGSPHMVSGGSAMDMDPLGPDYVSMCLLSDESYQKLAMETMEELDWCLDQLETIQTYRSVSDMASNKVGQFSMSRSGNQVSEYISNTFLDKQNELELPCPVPKSRDRKRRQGQQQQQQQGGMMTQISGVRKVSHTPSISGGSGNRFGVKTDQEELLSKDLEDINKWGLNIFRVAEHSLNRPLTCTMYTIFQERDLMRTFKIPTDTFVTFMLTLEGHYHSDVAYHNSLHAADVAQSTHILLSTPALDAVFTDLEILAAIFAAAIHDVDHPGVSNQFLINTNSELALMYNDESVLENHHLAVGFKLLQEDNCDIFQNLTKKQRQTLRRMVIDMVLATDMSKHMSLLADLKTMVETKKVTSSGVLLLDNYTDRMQVLRNMVHCADLSNPTKSLDLYRQWTDRIMDEFFHQGDRERERGMEISPMCDKHTASVERTQVGFIDYIVHPLWETWADLVHPDAQDILDTLEDNRNWYQSMIPQSPSPPFYASDEEGRQEVEEGPVATKFQFELTLDDQDGEGESAVMETADSTSLADRPSDPDRIETAMRDIPPAET</sequence>
<evidence type="ECO:0000313" key="14">
    <source>
        <dbReference type="Proteomes" id="UP000261620"/>
    </source>
</evidence>
<dbReference type="FunFam" id="1.10.1300.10:FF:000001">
    <property type="entry name" value="Phosphodiesterase"/>
    <property type="match status" value="1"/>
</dbReference>
<dbReference type="AlphaFoldDB" id="A0A3Q3WYW8"/>
<dbReference type="InterPro" id="IPR040844">
    <property type="entry name" value="PDE4_UCR"/>
</dbReference>
<dbReference type="InterPro" id="IPR003607">
    <property type="entry name" value="HD/PDEase_dom"/>
</dbReference>
<comment type="catalytic activity">
    <reaction evidence="6">
        <text>3',5'-cyclic AMP + H2O = AMP + H(+)</text>
        <dbReference type="Rhea" id="RHEA:25277"/>
        <dbReference type="ChEBI" id="CHEBI:15377"/>
        <dbReference type="ChEBI" id="CHEBI:15378"/>
        <dbReference type="ChEBI" id="CHEBI:58165"/>
        <dbReference type="ChEBI" id="CHEBI:456215"/>
        <dbReference type="EC" id="3.1.4.53"/>
    </reaction>
    <physiologicalReaction direction="left-to-right" evidence="6">
        <dbReference type="Rhea" id="RHEA:25278"/>
    </physiologicalReaction>
</comment>
<feature type="binding site" evidence="8">
    <location>
        <position position="373"/>
    </location>
    <ligand>
        <name>AMP</name>
        <dbReference type="ChEBI" id="CHEBI:456215"/>
    </ligand>
</feature>
<reference evidence="13" key="1">
    <citation type="submission" date="2025-08" db="UniProtKB">
        <authorList>
            <consortium name="Ensembl"/>
        </authorList>
    </citation>
    <scope>IDENTIFICATION</scope>
</reference>
<dbReference type="UniPathway" id="UPA00762">
    <property type="reaction ID" value="UER00747"/>
</dbReference>
<evidence type="ECO:0000256" key="10">
    <source>
        <dbReference type="RuleBase" id="RU363067"/>
    </source>
</evidence>
<organism evidence="13 14">
    <name type="scientific">Mola mola</name>
    <name type="common">Ocean sunfish</name>
    <name type="synonym">Tetraodon mola</name>
    <dbReference type="NCBI Taxonomy" id="94237"/>
    <lineage>
        <taxon>Eukaryota</taxon>
        <taxon>Metazoa</taxon>
        <taxon>Chordata</taxon>
        <taxon>Craniata</taxon>
        <taxon>Vertebrata</taxon>
        <taxon>Euteleostomi</taxon>
        <taxon>Actinopterygii</taxon>
        <taxon>Neopterygii</taxon>
        <taxon>Teleostei</taxon>
        <taxon>Neoteleostei</taxon>
        <taxon>Acanthomorphata</taxon>
        <taxon>Eupercaria</taxon>
        <taxon>Tetraodontiformes</taxon>
        <taxon>Molidae</taxon>
        <taxon>Mola</taxon>
    </lineage>
</organism>
<evidence type="ECO:0000256" key="9">
    <source>
        <dbReference type="PIRSR" id="PIRSR623088-3"/>
    </source>
</evidence>
<dbReference type="Proteomes" id="UP000261620">
    <property type="component" value="Unplaced"/>
</dbReference>
<evidence type="ECO:0000256" key="7">
    <source>
        <dbReference type="PIRSR" id="PIRSR623088-1"/>
    </source>
</evidence>
<feature type="binding site" evidence="9">
    <location>
        <position position="373"/>
    </location>
    <ligand>
        <name>Zn(2+)</name>
        <dbReference type="ChEBI" id="CHEBI:29105"/>
        <label>2</label>
    </ligand>
</feature>
<evidence type="ECO:0000256" key="8">
    <source>
        <dbReference type="PIRSR" id="PIRSR623088-2"/>
    </source>
</evidence>
<evidence type="ECO:0000256" key="3">
    <source>
        <dbReference type="ARBA" id="ARBA00022723"/>
    </source>
</evidence>
<dbReference type="SMART" id="SM00471">
    <property type="entry name" value="HDc"/>
    <property type="match status" value="1"/>
</dbReference>
<evidence type="ECO:0000259" key="12">
    <source>
        <dbReference type="PROSITE" id="PS51845"/>
    </source>
</evidence>
<feature type="binding site" evidence="8">
    <location>
        <position position="541"/>
    </location>
    <ligand>
        <name>AMP</name>
        <dbReference type="ChEBI" id="CHEBI:456215"/>
    </ligand>
</feature>
<evidence type="ECO:0000313" key="13">
    <source>
        <dbReference type="Ensembl" id="ENSMMOP00000023713.1"/>
    </source>
</evidence>
<accession>A0A3Q3WYW8</accession>
<dbReference type="InterPro" id="IPR023174">
    <property type="entry name" value="PDEase_CS"/>
</dbReference>
<feature type="region of interest" description="Disordered" evidence="11">
    <location>
        <begin position="583"/>
        <end position="605"/>
    </location>
</feature>
<comment type="pathway">
    <text evidence="1">Purine metabolism; 3',5'-cyclic AMP degradation; AMP from 3',5'-cyclic AMP: step 1/1.</text>
</comment>
<feature type="binding site" evidence="8">
    <location>
        <begin position="332"/>
        <end position="336"/>
    </location>
    <ligand>
        <name>AMP</name>
        <dbReference type="ChEBI" id="CHEBI:456215"/>
    </ligand>
</feature>
<feature type="region of interest" description="Disordered" evidence="11">
    <location>
        <begin position="617"/>
        <end position="658"/>
    </location>
</feature>
<comment type="similarity">
    <text evidence="2">Belongs to the cyclic nucleotide phosphodiesterase family. PDE4 subfamily.</text>
</comment>
<feature type="compositionally biased region" description="Basic and acidic residues" evidence="11">
    <location>
        <begin position="639"/>
        <end position="650"/>
    </location>
</feature>
<evidence type="ECO:0000256" key="5">
    <source>
        <dbReference type="ARBA" id="ARBA00023149"/>
    </source>
</evidence>
<dbReference type="PROSITE" id="PS51845">
    <property type="entry name" value="PDEASE_I_2"/>
    <property type="match status" value="1"/>
</dbReference>
<dbReference type="Pfam" id="PF00233">
    <property type="entry name" value="PDEase_I"/>
    <property type="match status" value="1"/>
</dbReference>
<feature type="region of interest" description="Disordered" evidence="11">
    <location>
        <begin position="203"/>
        <end position="254"/>
    </location>
</feature>
<dbReference type="PRINTS" id="PR00387">
    <property type="entry name" value="PDIESTERASE1"/>
</dbReference>
<keyword evidence="5" id="KW-0114">cAMP</keyword>
<feature type="binding site" evidence="9">
    <location>
        <position position="372"/>
    </location>
    <ligand>
        <name>Zn(2+)</name>
        <dbReference type="ChEBI" id="CHEBI:29105"/>
        <label>1</label>
    </ligand>
</feature>
<dbReference type="Pfam" id="PF18100">
    <property type="entry name" value="PDE4_UCR"/>
    <property type="match status" value="1"/>
</dbReference>
<dbReference type="STRING" id="94237.ENSMMOP00000023713"/>
<evidence type="ECO:0000256" key="1">
    <source>
        <dbReference type="ARBA" id="ARBA00004703"/>
    </source>
</evidence>
<keyword evidence="3 9" id="KW-0479">Metal-binding</keyword>
<evidence type="ECO:0000256" key="11">
    <source>
        <dbReference type="SAM" id="MobiDB-lite"/>
    </source>
</evidence>
<feature type="binding site" evidence="9">
    <location>
        <position position="336"/>
    </location>
    <ligand>
        <name>Zn(2+)</name>
        <dbReference type="ChEBI" id="CHEBI:29105"/>
        <label>1</label>
    </ligand>
</feature>
<dbReference type="EC" id="3.1.4.-" evidence="10"/>
<evidence type="ECO:0000256" key="2">
    <source>
        <dbReference type="ARBA" id="ARBA00009517"/>
    </source>
</evidence>
<feature type="domain" description="PDEase" evidence="12">
    <location>
        <begin position="256"/>
        <end position="585"/>
    </location>
</feature>
<dbReference type="CDD" id="cd00077">
    <property type="entry name" value="HDc"/>
    <property type="match status" value="1"/>
</dbReference>
<dbReference type="InterPro" id="IPR023088">
    <property type="entry name" value="PDEase"/>
</dbReference>
<dbReference type="GO" id="GO:0006198">
    <property type="term" value="P:cAMP catabolic process"/>
    <property type="evidence" value="ECO:0007669"/>
    <property type="project" value="UniProtKB-UniPathway"/>
</dbReference>
<proteinExistence type="inferred from homology"/>
<dbReference type="GO" id="GO:0004115">
    <property type="term" value="F:3',5'-cyclic-AMP phosphodiesterase activity"/>
    <property type="evidence" value="ECO:0007669"/>
    <property type="project" value="UniProtKB-EC"/>
</dbReference>
<dbReference type="InterPro" id="IPR036971">
    <property type="entry name" value="PDEase_catalytic_dom_sf"/>
</dbReference>
<dbReference type="PROSITE" id="PS00126">
    <property type="entry name" value="PDEASE_I_1"/>
    <property type="match status" value="1"/>
</dbReference>
<dbReference type="PANTHER" id="PTHR11347">
    <property type="entry name" value="CYCLIC NUCLEOTIDE PHOSPHODIESTERASE"/>
    <property type="match status" value="1"/>
</dbReference>
<evidence type="ECO:0000256" key="4">
    <source>
        <dbReference type="ARBA" id="ARBA00022801"/>
    </source>
</evidence>
<reference evidence="13" key="2">
    <citation type="submission" date="2025-09" db="UniProtKB">
        <authorList>
            <consortium name="Ensembl"/>
        </authorList>
    </citation>
    <scope>IDENTIFICATION</scope>
</reference>
<feature type="binding site" evidence="9">
    <location>
        <position position="373"/>
    </location>
    <ligand>
        <name>Zn(2+)</name>
        <dbReference type="ChEBI" id="CHEBI:29105"/>
        <label>1</label>
    </ligand>
</feature>
<dbReference type="SUPFAM" id="SSF109604">
    <property type="entry name" value="HD-domain/PDEase-like"/>
    <property type="match status" value="1"/>
</dbReference>
<dbReference type="GO" id="GO:0046872">
    <property type="term" value="F:metal ion binding"/>
    <property type="evidence" value="ECO:0007669"/>
    <property type="project" value="UniProtKB-KW"/>
</dbReference>
<dbReference type="Gene3D" id="1.10.1300.10">
    <property type="entry name" value="3'5'-cyclic nucleotide phosphodiesterase, catalytic domain"/>
    <property type="match status" value="1"/>
</dbReference>
<name>A0A3Q3WYW8_MOLML</name>
<protein>
    <recommendedName>
        <fullName evidence="10">Phosphodiesterase</fullName>
        <ecNumber evidence="10">3.1.4.-</ecNumber>
    </recommendedName>
</protein>
<feature type="active site" description="Proton donor" evidence="7">
    <location>
        <position position="332"/>
    </location>
</feature>
<comment type="cofactor">
    <cofactor evidence="10">
        <name>a divalent metal cation</name>
        <dbReference type="ChEBI" id="CHEBI:60240"/>
    </cofactor>
    <text evidence="10">Binds 2 divalent metal cations per subunit. Site 1 may preferentially bind zinc ions, while site 2 has a preference for magnesium and/or manganese ions.</text>
</comment>
<dbReference type="OMA" id="ANTCFEV"/>
<feature type="binding site" evidence="9">
    <location>
        <position position="490"/>
    </location>
    <ligand>
        <name>Zn(2+)</name>
        <dbReference type="ChEBI" id="CHEBI:29105"/>
        <label>1</label>
    </ligand>
</feature>
<dbReference type="Ensembl" id="ENSMMOT00000024109.1">
    <property type="protein sequence ID" value="ENSMMOP00000023713.1"/>
    <property type="gene ID" value="ENSMMOG00000018050.1"/>
</dbReference>
<keyword evidence="4 10" id="KW-0378">Hydrolase</keyword>
<evidence type="ECO:0000256" key="6">
    <source>
        <dbReference type="ARBA" id="ARBA00033681"/>
    </source>
</evidence>
<keyword evidence="14" id="KW-1185">Reference proteome</keyword>
<feature type="compositionally biased region" description="Low complexity" evidence="11">
    <location>
        <begin position="220"/>
        <end position="229"/>
    </location>
</feature>